<dbReference type="InterPro" id="IPR019960">
    <property type="entry name" value="T1SS_VCA0849"/>
</dbReference>
<reference evidence="3" key="1">
    <citation type="journal article" date="2019" name="Nat. Commun.">
        <title>Spatiotemporal dynamics of multidrug resistant bacteria on intensive care unit surfaces.</title>
        <authorList>
            <person name="D'Souza A.W."/>
            <person name="Potter R.F."/>
            <person name="Wallace M."/>
            <person name="Shupe A."/>
            <person name="Patel S."/>
            <person name="Sun X."/>
            <person name="Gul D."/>
            <person name="Kwon J.H."/>
            <person name="Andleeb S."/>
            <person name="Burnham C.D."/>
            <person name="Dantas G."/>
        </authorList>
    </citation>
    <scope>NUCLEOTIDE SEQUENCE</scope>
    <source>
        <strain evidence="3">AV_175</strain>
    </source>
</reference>
<dbReference type="Pfam" id="PF13753">
    <property type="entry name" value="SWM_repeat"/>
    <property type="match status" value="8"/>
</dbReference>
<organism evidence="3">
    <name type="scientific">Acinetobacter variabilis</name>
    <dbReference type="NCBI Taxonomy" id="70346"/>
    <lineage>
        <taxon>Bacteria</taxon>
        <taxon>Pseudomonadati</taxon>
        <taxon>Pseudomonadota</taxon>
        <taxon>Gammaproteobacteria</taxon>
        <taxon>Moraxellales</taxon>
        <taxon>Moraxellaceae</taxon>
        <taxon>Acinetobacter</taxon>
    </lineage>
</organism>
<gene>
    <name evidence="3" type="ORF">EGK58_003660</name>
</gene>
<accession>A0A8F6M4P5</accession>
<dbReference type="NCBIfam" id="TIGR02059">
    <property type="entry name" value="swm_rep_I"/>
    <property type="match status" value="8"/>
</dbReference>
<sequence length="1533" mass="159567">MALGAIAAAAGGGSSSGSSSDNRDMSPPKLTGVIVNEEGQLELSFDENINGSNPRAEDFTVVVDGEEIPVTDIIVQDDKIILITEPEIRDGQEVTVEYQDSTPDDSQGIKDSEGNVLEDLDSVDVGGVQNPDISGPVLLAAEVNANGNIELSFNEDVSTSNPLHTDFTVIVDGAEIPVTNIIYNGNEIILVTDPVITEGQEVEVTYADSTSGDGQGIRDGSGNVLDGFDAVEVGGVDNNSEQPIEDTVAPVLIDAEVNADGNIELSFNEDVSTSNPLPADFTVVVDRAEIPVTDIVYGGNEIILVTDPVIAEGQEVEVTYIDSTPGDSQGIRDGSGNVLDGFDAVEIGGVDNNSEQPAEDTVAPVLIEAEVNADGNIEFSFNEDVSTSNPLPADFTVIVDGSEVPVTDIVYDGNEIILVTDPVITEDQEVEVTYADSIPENGQGIRDSSGNVLDGFDAVEGGGVDNNSEQPAEDTVAPVLIDAEVNADGNIELSFNEDVSTSNPLPADFTVIVHGSEVPVTDIVYDGNEIILVTNPVITEGQEVEVTYADSTPGDGQGIRDGSGNVLDGFDAVEIGGVDNNSEQPAEDTVAPVLIDAEVNADGNIEPSFNEDVSTSNPLPADFTVVVDGTEIPVSDIIYDGNEIILVTDPVITEGQEVEVTYTDSTPGDGQGIRDDSGNVLDGFDAIEVGGVDNNSEQPVEDTVAPVLIDAEVNADGNIELSFNEDVSTSNPLPADFTVIVGGEEIPVIDIVYDGNEIILVTDPVITEGQEVEVTYTDSTPGDGQGIRDDSGNVLDGFDAVEIGGIDNNSEQPAEDTNAPVLLDAEVNADGNIELNFNKALDADNLPPLDSLVVTVGIAPDQTTVDVINIVADGNTLTLITSPVIATGQTVSVEYTDPTTGNDDNAIQDLAGNDAASFTTADLSNGVVNNSERLLNLADDNVSAILEGPQDATVLETYSDSNDINVLNGTSEVAVVGFTIEENTSSVVIAVQQENLVSLANAFTFVVRNTTTGEEFEVASANTSQGGLVAGALGLELLGGVADAQGLRLDVNDLPAGTYEVSVYGDSSQLADILTTIDLASLGDNTVNNLVSDTVLGLLEATLTGQNADPRGILEQLTLRELLDLTTGSSVPIINTLTTAVDSVLSLALDNILVRPILGDVYNTSVGSLLAGNGGGALGFLLTTLGLGTALDALLNGILEGVDGAGQALFDNLVEPLVSDILLDTVLEETGLTTGLNTLLGSVNSLLSTLGLDDVLPAVDGLIDLIAQEALSNPLTLFGGTTAEVYEVNGEIYRATGNIQETSADGTQADNWAGGVLTEINGQPVTFDSSDEGGSFTIIEGTYGELKLYENGNFSYEYNSAVGQGSLLSEVFEYTVTRNAGQADQESASANLVINIDRVNQIINYADDPADNLLQGGAGDDILTGGAGADTAIYYLLNNADATGGNGTDIWTDFNAVEGDTIDVSALLSDQAVDASNLGNYITLEQRGDDTVVTIDRDGSDTNTTFARADLLILQNVDSATLQLDDIIKYNPI</sequence>
<proteinExistence type="predicted"/>
<evidence type="ECO:0000256" key="1">
    <source>
        <dbReference type="ARBA" id="ARBA00022729"/>
    </source>
</evidence>
<dbReference type="Gene3D" id="2.60.40.1220">
    <property type="match status" value="1"/>
</dbReference>
<dbReference type="EMBL" id="CP078027">
    <property type="protein sequence ID" value="QXR20016.1"/>
    <property type="molecule type" value="Genomic_DNA"/>
</dbReference>
<dbReference type="Proteomes" id="UP000280837">
    <property type="component" value="Chromosome"/>
</dbReference>
<name>A0A8F6M4P5_9GAMM</name>
<dbReference type="InterPro" id="IPR011801">
    <property type="entry name" value="Swm_rep_I_cyn"/>
</dbReference>
<feature type="region of interest" description="Disordered" evidence="2">
    <location>
        <begin position="1"/>
        <end position="29"/>
    </location>
</feature>
<reference evidence="3" key="2">
    <citation type="submission" date="2021-06" db="EMBL/GenBank/DDBJ databases">
        <authorList>
            <person name="Diorio-Toth L."/>
        </authorList>
    </citation>
    <scope>NUCLEOTIDE SEQUENCE</scope>
    <source>
        <strain evidence="3">AV_175</strain>
    </source>
</reference>
<dbReference type="Gene3D" id="2.150.10.10">
    <property type="entry name" value="Serralysin-like metalloprotease, C-terminal"/>
    <property type="match status" value="1"/>
</dbReference>
<dbReference type="NCBIfam" id="TIGR03661">
    <property type="entry name" value="T1SS_VCA0849"/>
    <property type="match status" value="1"/>
</dbReference>
<dbReference type="InterPro" id="IPR028059">
    <property type="entry name" value="SWM_rpt"/>
</dbReference>
<dbReference type="SUPFAM" id="SSF51120">
    <property type="entry name" value="beta-Roll"/>
    <property type="match status" value="1"/>
</dbReference>
<dbReference type="RefSeq" id="WP_125279107.1">
    <property type="nucleotide sequence ID" value="NZ_CP078027.1"/>
</dbReference>
<keyword evidence="1" id="KW-0732">Signal</keyword>
<dbReference type="InterPro" id="IPR011049">
    <property type="entry name" value="Serralysin-like_metalloprot_C"/>
</dbReference>
<dbReference type="InterPro" id="IPR014755">
    <property type="entry name" value="Cu-Rt/internalin_Ig-like"/>
</dbReference>
<evidence type="ECO:0000256" key="2">
    <source>
        <dbReference type="SAM" id="MobiDB-lite"/>
    </source>
</evidence>
<evidence type="ECO:0000313" key="3">
    <source>
        <dbReference type="EMBL" id="QXR20016.1"/>
    </source>
</evidence>
<protein>
    <submittedName>
        <fullName evidence="3">Type I secretion C-terminal target domain-containing protein</fullName>
    </submittedName>
</protein>